<gene>
    <name evidence="2" type="ORF">C8N29_11365</name>
</gene>
<keyword evidence="3" id="KW-1185">Reference proteome</keyword>
<dbReference type="Gene3D" id="3.40.1260.10">
    <property type="entry name" value="DsrEFH-like"/>
    <property type="match status" value="1"/>
</dbReference>
<evidence type="ECO:0000313" key="2">
    <source>
        <dbReference type="EMBL" id="PTQ88298.1"/>
    </source>
</evidence>
<dbReference type="Proteomes" id="UP000244223">
    <property type="component" value="Unassembled WGS sequence"/>
</dbReference>
<name>A0A2T5IWK4_9GAMM</name>
<dbReference type="AlphaFoldDB" id="A0A2T5IWK4"/>
<evidence type="ECO:0000313" key="3">
    <source>
        <dbReference type="Proteomes" id="UP000244223"/>
    </source>
</evidence>
<dbReference type="EMBL" id="QAON01000013">
    <property type="protein sequence ID" value="PTQ88298.1"/>
    <property type="molecule type" value="Genomic_DNA"/>
</dbReference>
<dbReference type="PANTHER" id="PTHR38780:SF1">
    <property type="entry name" value="PROTEIN TUSC"/>
    <property type="match status" value="1"/>
</dbReference>
<protein>
    <submittedName>
        <fullName evidence="2">tRNA 2-thiouridine synthesizing protein C</fullName>
    </submittedName>
</protein>
<dbReference type="Pfam" id="PF02635">
    <property type="entry name" value="DsrE"/>
    <property type="match status" value="1"/>
</dbReference>
<comment type="similarity">
    <text evidence="1">Belongs to the DsrF/TusC family.</text>
</comment>
<accession>A0A2T5IWK4</accession>
<dbReference type="SUPFAM" id="SSF75169">
    <property type="entry name" value="DsrEFH-like"/>
    <property type="match status" value="1"/>
</dbReference>
<dbReference type="InterPro" id="IPR027396">
    <property type="entry name" value="DsrEFH-like"/>
</dbReference>
<reference evidence="2 3" key="1">
    <citation type="submission" date="2018-04" db="EMBL/GenBank/DDBJ databases">
        <title>Genomic Encyclopedia of Archaeal and Bacterial Type Strains, Phase II (KMG-II): from individual species to whole genera.</title>
        <authorList>
            <person name="Goeker M."/>
        </authorList>
    </citation>
    <scope>NUCLEOTIDE SEQUENCE [LARGE SCALE GENOMIC DNA]</scope>
    <source>
        <strain evidence="2 3">DSM 5822</strain>
    </source>
</reference>
<dbReference type="InterPro" id="IPR017462">
    <property type="entry name" value="Sulphur_relay_TusC/DsrF"/>
</dbReference>
<comment type="caution">
    <text evidence="2">The sequence shown here is derived from an EMBL/GenBank/DDBJ whole genome shotgun (WGS) entry which is preliminary data.</text>
</comment>
<dbReference type="InterPro" id="IPR003787">
    <property type="entry name" value="Sulphur_relay_DsrE/F-like"/>
</dbReference>
<sequence length="128" mass="14194">MTDLLALLGHNVAILYIQHRSPYANLQSQETLDALLVMAAFGQLTRVLFQGDGVWQLVGEHHGHAFARTAISAQLQALDLYEVDEIFVDAQSLASRQLTLDDLTRPVQLIASEQIATFISQHAMVVRL</sequence>
<proteinExistence type="inferred from homology"/>
<dbReference type="RefSeq" id="WP_107866406.1">
    <property type="nucleotide sequence ID" value="NZ_QAON01000013.1"/>
</dbReference>
<evidence type="ECO:0000256" key="1">
    <source>
        <dbReference type="ARBA" id="ARBA00005996"/>
    </source>
</evidence>
<dbReference type="OrthoDB" id="9789418at2"/>
<organism evidence="2 3">
    <name type="scientific">Agitococcus lubricus</name>
    <dbReference type="NCBI Taxonomy" id="1077255"/>
    <lineage>
        <taxon>Bacteria</taxon>
        <taxon>Pseudomonadati</taxon>
        <taxon>Pseudomonadota</taxon>
        <taxon>Gammaproteobacteria</taxon>
        <taxon>Moraxellales</taxon>
        <taxon>Moraxellaceae</taxon>
        <taxon>Agitococcus</taxon>
    </lineage>
</organism>
<dbReference type="PANTHER" id="PTHR38780">
    <property type="entry name" value="PROTEIN TUSC"/>
    <property type="match status" value="1"/>
</dbReference>